<protein>
    <submittedName>
        <fullName evidence="8">Polycomb complex protein Bmi-1</fullName>
    </submittedName>
</protein>
<dbReference type="GO" id="GO:0000122">
    <property type="term" value="P:negative regulation of transcription by RNA polymerase II"/>
    <property type="evidence" value="ECO:0007669"/>
    <property type="project" value="TreeGrafter"/>
</dbReference>
<dbReference type="InterPro" id="IPR017907">
    <property type="entry name" value="Znf_RING_CS"/>
</dbReference>
<keyword evidence="3 6" id="KW-0863">Zinc-finger</keyword>
<dbReference type="AlphaFoldDB" id="A0A5J6BXQ8"/>
<dbReference type="SMART" id="SM00184">
    <property type="entry name" value="RING"/>
    <property type="match status" value="1"/>
</dbReference>
<evidence type="ECO:0000256" key="2">
    <source>
        <dbReference type="ARBA" id="ARBA00022723"/>
    </source>
</evidence>
<dbReference type="FunFam" id="3.30.40.10:FF:000122">
    <property type="entry name" value="polycomb group RING finger protein 1"/>
    <property type="match status" value="1"/>
</dbReference>
<dbReference type="PANTHER" id="PTHR10825:SF29">
    <property type="entry name" value="POLYCOMB GROUP RING FINGER PROTEIN 1"/>
    <property type="match status" value="1"/>
</dbReference>
<keyword evidence="5" id="KW-0539">Nucleus</keyword>
<dbReference type="GO" id="GO:0008270">
    <property type="term" value="F:zinc ion binding"/>
    <property type="evidence" value="ECO:0007669"/>
    <property type="project" value="UniProtKB-KW"/>
</dbReference>
<name>A0A5J6BXQ8_DUGJA</name>
<accession>A0A5J6BXQ8</accession>
<proteinExistence type="evidence at transcript level"/>
<dbReference type="PANTHER" id="PTHR10825">
    <property type="entry name" value="RING FINGER DOMAIN-CONTAINING, POLYCOMB GROUP COMPONENT"/>
    <property type="match status" value="1"/>
</dbReference>
<comment type="subcellular location">
    <subcellularLocation>
        <location evidence="1">Nucleus</location>
    </subcellularLocation>
</comment>
<keyword evidence="4" id="KW-0862">Zinc</keyword>
<evidence type="ECO:0000313" key="8">
    <source>
        <dbReference type="EMBL" id="QEP99637.1"/>
    </source>
</evidence>
<evidence type="ECO:0000259" key="7">
    <source>
        <dbReference type="PROSITE" id="PS50089"/>
    </source>
</evidence>
<dbReference type="EMBL" id="MK537345">
    <property type="protein sequence ID" value="QEP99637.1"/>
    <property type="molecule type" value="mRNA"/>
</dbReference>
<dbReference type="Pfam" id="PF13923">
    <property type="entry name" value="zf-C3HC4_2"/>
    <property type="match status" value="1"/>
</dbReference>
<dbReference type="InterPro" id="IPR013083">
    <property type="entry name" value="Znf_RING/FYVE/PHD"/>
</dbReference>
<dbReference type="GO" id="GO:0035102">
    <property type="term" value="C:PRC1 complex"/>
    <property type="evidence" value="ECO:0007669"/>
    <property type="project" value="TreeGrafter"/>
</dbReference>
<sequence length="278" mass="32069">MFGFVNHTAKDLNEFVTCNLCNGYLIDATTLTECMHSFCKTCIVKYLENFSTCPICNCQLHKGKPYLDVKSDNVLQSIVYLLFPSVFEEEKKRRKIHSNSKVKSEICYFSREKRDELYKDPFSGLEDDFISVELIMRNNASSLLNCMETPPVYLLCPLFLTIGHLSKFLAQKFQVSSNIEVWIFRVPNSKLNENSSIVDIISSCRSNIERPLCIYYSFITPPINEKLSNKIINLPNGIEEKNLFFLTRNKSKSFSNGRTRFAKNQLLSSLKSHFLQNV</sequence>
<dbReference type="Gene3D" id="3.30.40.10">
    <property type="entry name" value="Zinc/RING finger domain, C3HC4 (zinc finger)"/>
    <property type="match status" value="1"/>
</dbReference>
<dbReference type="Gene3D" id="3.10.20.90">
    <property type="entry name" value="Phosphatidylinositol 3-kinase Catalytic Subunit, Chain A, domain 1"/>
    <property type="match status" value="1"/>
</dbReference>
<gene>
    <name evidence="8" type="primary">bmi-1</name>
</gene>
<dbReference type="PROSITE" id="PS50089">
    <property type="entry name" value="ZF_RING_2"/>
    <property type="match status" value="1"/>
</dbReference>
<evidence type="ECO:0000256" key="6">
    <source>
        <dbReference type="PROSITE-ProRule" id="PRU00175"/>
    </source>
</evidence>
<evidence type="ECO:0000256" key="3">
    <source>
        <dbReference type="ARBA" id="ARBA00022771"/>
    </source>
</evidence>
<dbReference type="PROSITE" id="PS00518">
    <property type="entry name" value="ZF_RING_1"/>
    <property type="match status" value="1"/>
</dbReference>
<reference evidence="8" key="1">
    <citation type="submission" date="2019-02" db="EMBL/GenBank/DDBJ databases">
        <authorList>
            <person name="Ma K."/>
        </authorList>
    </citation>
    <scope>NUCLEOTIDE SEQUENCE</scope>
</reference>
<dbReference type="GO" id="GO:1990841">
    <property type="term" value="F:promoter-specific chromatin binding"/>
    <property type="evidence" value="ECO:0007669"/>
    <property type="project" value="TreeGrafter"/>
</dbReference>
<dbReference type="InterPro" id="IPR001841">
    <property type="entry name" value="Znf_RING"/>
</dbReference>
<evidence type="ECO:0000256" key="5">
    <source>
        <dbReference type="ARBA" id="ARBA00023242"/>
    </source>
</evidence>
<organism evidence="8">
    <name type="scientific">Dugesia japonica</name>
    <name type="common">Planarian</name>
    <dbReference type="NCBI Taxonomy" id="6161"/>
    <lineage>
        <taxon>Eukaryota</taxon>
        <taxon>Metazoa</taxon>
        <taxon>Spiralia</taxon>
        <taxon>Lophotrochozoa</taxon>
        <taxon>Platyhelminthes</taxon>
        <taxon>Rhabditophora</taxon>
        <taxon>Seriata</taxon>
        <taxon>Tricladida</taxon>
        <taxon>Continenticola</taxon>
        <taxon>Geoplanoidea</taxon>
        <taxon>Dugesiidae</taxon>
        <taxon>Dugesia</taxon>
    </lineage>
</organism>
<keyword evidence="2" id="KW-0479">Metal-binding</keyword>
<evidence type="ECO:0000256" key="4">
    <source>
        <dbReference type="ARBA" id="ARBA00022833"/>
    </source>
</evidence>
<feature type="domain" description="RING-type" evidence="7">
    <location>
        <begin position="18"/>
        <end position="57"/>
    </location>
</feature>
<evidence type="ECO:0000256" key="1">
    <source>
        <dbReference type="ARBA" id="ARBA00004123"/>
    </source>
</evidence>
<dbReference type="SUPFAM" id="SSF57850">
    <property type="entry name" value="RING/U-box"/>
    <property type="match status" value="1"/>
</dbReference>